<feature type="non-terminal residue" evidence="3">
    <location>
        <position position="1"/>
    </location>
</feature>
<protein>
    <recommendedName>
        <fullName evidence="5">Small integral membrane protein 2</fullName>
    </recommendedName>
</protein>
<proteinExistence type="predicted"/>
<organism evidence="3 4">
    <name type="scientific">Muntiacus muntjak</name>
    <name type="common">Barking deer</name>
    <name type="synonym">Indian muntjac</name>
    <dbReference type="NCBI Taxonomy" id="9888"/>
    <lineage>
        <taxon>Eukaryota</taxon>
        <taxon>Metazoa</taxon>
        <taxon>Chordata</taxon>
        <taxon>Craniata</taxon>
        <taxon>Vertebrata</taxon>
        <taxon>Euteleostomi</taxon>
        <taxon>Mammalia</taxon>
        <taxon>Eutheria</taxon>
        <taxon>Laurasiatheria</taxon>
        <taxon>Artiodactyla</taxon>
        <taxon>Ruminantia</taxon>
        <taxon>Pecora</taxon>
        <taxon>Cervidae</taxon>
        <taxon>Muntiacinae</taxon>
        <taxon>Muntiacus</taxon>
    </lineage>
</organism>
<feature type="transmembrane region" description="Helical" evidence="2">
    <location>
        <begin position="12"/>
        <end position="32"/>
    </location>
</feature>
<dbReference type="EMBL" id="VCEA01000003">
    <property type="protein sequence ID" value="KAB0345763.1"/>
    <property type="molecule type" value="Genomic_DNA"/>
</dbReference>
<comment type="caution">
    <text evidence="3">The sequence shown here is derived from an EMBL/GenBank/DDBJ whole genome shotgun (WGS) entry which is preliminary data.</text>
</comment>
<keyword evidence="2" id="KW-0472">Membrane</keyword>
<keyword evidence="2" id="KW-0812">Transmembrane</keyword>
<keyword evidence="4" id="KW-1185">Reference proteome</keyword>
<gene>
    <name evidence="3" type="ORF">FD754_022689</name>
</gene>
<reference evidence="3 4" key="1">
    <citation type="submission" date="2019-06" db="EMBL/GenBank/DDBJ databases">
        <title>Discovery of a novel chromosome fission-fusion reversal in muntjac.</title>
        <authorList>
            <person name="Mudd A.B."/>
            <person name="Bredeson J.V."/>
            <person name="Baum R."/>
            <person name="Hockemeyer D."/>
            <person name="Rokhsar D.S."/>
        </authorList>
    </citation>
    <scope>NUCLEOTIDE SEQUENCE [LARGE SCALE GENOMIC DNA]</scope>
    <source>
        <strain evidence="3">UTSW_UCB_Mm</strain>
        <tissue evidence="3">Fibroblast cell line</tissue>
    </source>
</reference>
<evidence type="ECO:0000313" key="3">
    <source>
        <dbReference type="EMBL" id="KAB0345763.1"/>
    </source>
</evidence>
<keyword evidence="2" id="KW-1133">Transmembrane helix</keyword>
<evidence type="ECO:0000256" key="2">
    <source>
        <dbReference type="SAM" id="Phobius"/>
    </source>
</evidence>
<evidence type="ECO:0008006" key="5">
    <source>
        <dbReference type="Google" id="ProtNLM"/>
    </source>
</evidence>
<accession>A0A5N3V9H0</accession>
<dbReference type="AlphaFoldDB" id="A0A5N3V9H0"/>
<name>A0A5N3V9H0_MUNMU</name>
<feature type="compositionally biased region" description="Basic and acidic residues" evidence="1">
    <location>
        <begin position="54"/>
        <end position="70"/>
    </location>
</feature>
<feature type="region of interest" description="Disordered" evidence="1">
    <location>
        <begin position="41"/>
        <end position="70"/>
    </location>
</feature>
<evidence type="ECO:0000256" key="1">
    <source>
        <dbReference type="SAM" id="MobiDB-lite"/>
    </source>
</evidence>
<dbReference type="Proteomes" id="UP000326458">
    <property type="component" value="Unassembled WGS sequence"/>
</dbReference>
<sequence>RLPHEEVETRGPAISILIGFWTSVICDTYIVLTWNKRIQSGPDASASSANHTQHTAEQKAKLHKRGPESA</sequence>
<evidence type="ECO:0000313" key="4">
    <source>
        <dbReference type="Proteomes" id="UP000326458"/>
    </source>
</evidence>